<evidence type="ECO:0000256" key="4">
    <source>
        <dbReference type="ARBA" id="ARBA00022729"/>
    </source>
</evidence>
<dbReference type="PROSITE" id="PS50198">
    <property type="entry name" value="PPIC_PPIASE_2"/>
    <property type="match status" value="1"/>
</dbReference>
<reference evidence="10 11" key="1">
    <citation type="submission" date="2018-08" db="EMBL/GenBank/DDBJ databases">
        <title>Sphingobium sp. EO9.</title>
        <authorList>
            <person name="Park Y."/>
            <person name="Kim K.H."/>
            <person name="Jeon C.O."/>
        </authorList>
    </citation>
    <scope>NUCLEOTIDE SEQUENCE [LARGE SCALE GENOMIC DNA]</scope>
    <source>
        <strain evidence="10 11">EO9</strain>
    </source>
</reference>
<dbReference type="OrthoDB" id="196786at2"/>
<dbReference type="EMBL" id="QVRA01000017">
    <property type="protein sequence ID" value="RJG53272.1"/>
    <property type="molecule type" value="Genomic_DNA"/>
</dbReference>
<protein>
    <recommendedName>
        <fullName evidence="3">peptidylprolyl isomerase</fullName>
        <ecNumber evidence="3">5.2.1.8</ecNumber>
    </recommendedName>
</protein>
<comment type="caution">
    <text evidence="10">The sequence shown here is derived from an EMBL/GenBank/DDBJ whole genome shotgun (WGS) entry which is preliminary data.</text>
</comment>
<dbReference type="GO" id="GO:0003755">
    <property type="term" value="F:peptidyl-prolyl cis-trans isomerase activity"/>
    <property type="evidence" value="ECO:0007669"/>
    <property type="project" value="UniProtKB-KW"/>
</dbReference>
<dbReference type="RefSeq" id="WP_119748467.1">
    <property type="nucleotide sequence ID" value="NZ_QVRA01000017.1"/>
</dbReference>
<evidence type="ECO:0000313" key="11">
    <source>
        <dbReference type="Proteomes" id="UP000283469"/>
    </source>
</evidence>
<dbReference type="EC" id="5.2.1.8" evidence="3"/>
<dbReference type="InterPro" id="IPR050245">
    <property type="entry name" value="PrsA_foldase"/>
</dbReference>
<keyword evidence="8" id="KW-0812">Transmembrane</keyword>
<comment type="similarity">
    <text evidence="2">Belongs to the PpiC/parvulin rotamase family.</text>
</comment>
<keyword evidence="4" id="KW-0732">Signal</keyword>
<dbReference type="PANTHER" id="PTHR47245:SF1">
    <property type="entry name" value="FOLDASE PROTEIN PRSA"/>
    <property type="match status" value="1"/>
</dbReference>
<organism evidence="10 11">
    <name type="scientific">Sphingobium terrigena</name>
    <dbReference type="NCBI Taxonomy" id="2304063"/>
    <lineage>
        <taxon>Bacteria</taxon>
        <taxon>Pseudomonadati</taxon>
        <taxon>Pseudomonadota</taxon>
        <taxon>Alphaproteobacteria</taxon>
        <taxon>Sphingomonadales</taxon>
        <taxon>Sphingomonadaceae</taxon>
        <taxon>Sphingobium</taxon>
    </lineage>
</organism>
<sequence length="267" mass="30059">MRRLVAMLRGIAARDPFIVFLAVAGAIFLLYWAVTARRDTIEVPRSVQQILSDDYAMMAGKAPDAAAKAKLIHDYIADELLFREAVDRGMHMTDKTTKQRLIDRVRFLIAGAPPEPSEDQLIGYYATHRDLYRAEPRLSLTHVFFEKAPANAPALLARLQFGGTVNGDDFWMGHDLPDYGVSMLRGMFGAPFLDAVNKAQTGTWIGPLRSTRGWHFARVRDRGGVAMLPYPAVRDQVKQDYLAAETGTRVDKEVARLEDRYHIRVEP</sequence>
<dbReference type="PANTHER" id="PTHR47245">
    <property type="entry name" value="PEPTIDYLPROLYL ISOMERASE"/>
    <property type="match status" value="1"/>
</dbReference>
<evidence type="ECO:0000259" key="9">
    <source>
        <dbReference type="PROSITE" id="PS50198"/>
    </source>
</evidence>
<keyword evidence="11" id="KW-1185">Reference proteome</keyword>
<evidence type="ECO:0000256" key="8">
    <source>
        <dbReference type="SAM" id="Phobius"/>
    </source>
</evidence>
<comment type="catalytic activity">
    <reaction evidence="1">
        <text>[protein]-peptidylproline (omega=180) = [protein]-peptidylproline (omega=0)</text>
        <dbReference type="Rhea" id="RHEA:16237"/>
        <dbReference type="Rhea" id="RHEA-COMP:10747"/>
        <dbReference type="Rhea" id="RHEA-COMP:10748"/>
        <dbReference type="ChEBI" id="CHEBI:83833"/>
        <dbReference type="ChEBI" id="CHEBI:83834"/>
        <dbReference type="EC" id="5.2.1.8"/>
    </reaction>
</comment>
<evidence type="ECO:0000256" key="7">
    <source>
        <dbReference type="PROSITE-ProRule" id="PRU00278"/>
    </source>
</evidence>
<proteinExistence type="inferred from homology"/>
<keyword evidence="8" id="KW-1133">Transmembrane helix</keyword>
<accession>A0A418YPH6</accession>
<dbReference type="AlphaFoldDB" id="A0A418YPH6"/>
<name>A0A418YPH6_9SPHN</name>
<dbReference type="Pfam" id="PF13145">
    <property type="entry name" value="Rotamase_2"/>
    <property type="match status" value="1"/>
</dbReference>
<keyword evidence="8" id="KW-0472">Membrane</keyword>
<evidence type="ECO:0000256" key="5">
    <source>
        <dbReference type="ARBA" id="ARBA00023110"/>
    </source>
</evidence>
<feature type="transmembrane region" description="Helical" evidence="8">
    <location>
        <begin position="12"/>
        <end position="34"/>
    </location>
</feature>
<keyword evidence="5 7" id="KW-0697">Rotamase</keyword>
<feature type="domain" description="PpiC" evidence="9">
    <location>
        <begin position="173"/>
        <end position="221"/>
    </location>
</feature>
<evidence type="ECO:0000256" key="2">
    <source>
        <dbReference type="ARBA" id="ARBA00007656"/>
    </source>
</evidence>
<evidence type="ECO:0000256" key="3">
    <source>
        <dbReference type="ARBA" id="ARBA00013194"/>
    </source>
</evidence>
<gene>
    <name evidence="10" type="ORF">D0Z70_16830</name>
</gene>
<keyword evidence="6 7" id="KW-0413">Isomerase</keyword>
<evidence type="ECO:0000256" key="1">
    <source>
        <dbReference type="ARBA" id="ARBA00000971"/>
    </source>
</evidence>
<evidence type="ECO:0000256" key="6">
    <source>
        <dbReference type="ARBA" id="ARBA00023235"/>
    </source>
</evidence>
<dbReference type="InterPro" id="IPR000297">
    <property type="entry name" value="PPIase_PpiC"/>
</dbReference>
<evidence type="ECO:0000313" key="10">
    <source>
        <dbReference type="EMBL" id="RJG53272.1"/>
    </source>
</evidence>
<dbReference type="Proteomes" id="UP000283469">
    <property type="component" value="Unassembled WGS sequence"/>
</dbReference>